<feature type="repeat" description="TPR" evidence="3">
    <location>
        <begin position="87"/>
        <end position="120"/>
    </location>
</feature>
<accession>A0A4Q9G8J8</accession>
<organism evidence="4 5">
    <name type="scientific">Paracoccus subflavus</name>
    <dbReference type="NCBI Taxonomy" id="2528244"/>
    <lineage>
        <taxon>Bacteria</taxon>
        <taxon>Pseudomonadati</taxon>
        <taxon>Pseudomonadota</taxon>
        <taxon>Alphaproteobacteria</taxon>
        <taxon>Rhodobacterales</taxon>
        <taxon>Paracoccaceae</taxon>
        <taxon>Paracoccus</taxon>
    </lineage>
</organism>
<dbReference type="Proteomes" id="UP000293520">
    <property type="component" value="Unassembled WGS sequence"/>
</dbReference>
<dbReference type="PANTHER" id="PTHR44858">
    <property type="entry name" value="TETRATRICOPEPTIDE REPEAT PROTEIN 6"/>
    <property type="match status" value="1"/>
</dbReference>
<dbReference type="InterPro" id="IPR011990">
    <property type="entry name" value="TPR-like_helical_dom_sf"/>
</dbReference>
<dbReference type="OrthoDB" id="9815010at2"/>
<dbReference type="InterPro" id="IPR019734">
    <property type="entry name" value="TPR_rpt"/>
</dbReference>
<dbReference type="Gene3D" id="1.25.40.10">
    <property type="entry name" value="Tetratricopeptide repeat domain"/>
    <property type="match status" value="1"/>
</dbReference>
<evidence type="ECO:0000313" key="4">
    <source>
        <dbReference type="EMBL" id="TBN43839.1"/>
    </source>
</evidence>
<proteinExistence type="predicted"/>
<keyword evidence="5" id="KW-1185">Reference proteome</keyword>
<dbReference type="PANTHER" id="PTHR44858:SF1">
    <property type="entry name" value="UDP-N-ACETYLGLUCOSAMINE--PEPTIDE N-ACETYLGLUCOSAMINYLTRANSFERASE SPINDLY-RELATED"/>
    <property type="match status" value="1"/>
</dbReference>
<dbReference type="Pfam" id="PF13432">
    <property type="entry name" value="TPR_16"/>
    <property type="match status" value="1"/>
</dbReference>
<protein>
    <submittedName>
        <fullName evidence="4">Uncharacterized protein</fullName>
    </submittedName>
</protein>
<dbReference type="EMBL" id="SISK01000001">
    <property type="protein sequence ID" value="TBN43839.1"/>
    <property type="molecule type" value="Genomic_DNA"/>
</dbReference>
<reference evidence="4 5" key="1">
    <citation type="submission" date="2019-02" db="EMBL/GenBank/DDBJ databases">
        <title>Paracoccus subflavus sp. nov., isolated from marine sediment of the Pacific Ocean.</title>
        <authorList>
            <person name="Zhang G."/>
        </authorList>
    </citation>
    <scope>NUCLEOTIDE SEQUENCE [LARGE SCALE GENOMIC DNA]</scope>
    <source>
        <strain evidence="4 5">GY0581</strain>
    </source>
</reference>
<evidence type="ECO:0000256" key="1">
    <source>
        <dbReference type="ARBA" id="ARBA00022737"/>
    </source>
</evidence>
<comment type="caution">
    <text evidence="4">The sequence shown here is derived from an EMBL/GenBank/DDBJ whole genome shotgun (WGS) entry which is preliminary data.</text>
</comment>
<name>A0A4Q9G8J8_9RHOB</name>
<dbReference type="PROSITE" id="PS50005">
    <property type="entry name" value="TPR"/>
    <property type="match status" value="2"/>
</dbReference>
<dbReference type="InterPro" id="IPR050498">
    <property type="entry name" value="Ycf3"/>
</dbReference>
<dbReference type="SUPFAM" id="SSF48452">
    <property type="entry name" value="TPR-like"/>
    <property type="match status" value="1"/>
</dbReference>
<evidence type="ECO:0000256" key="2">
    <source>
        <dbReference type="ARBA" id="ARBA00022803"/>
    </source>
</evidence>
<sequence length="173" mass="18848">MIFGMLGLGPALAQDRPDMDDLFRRLAEPSGEAWRIAESDILREWSKSGSAALDLLLQRGETALDEGNLPEAIGHLTALTDHAPDFAAGFHARAVAYAASGQFGPALQDLARVLQLEPRYFPALTQLGTMLEETGDTERALQAYRESLAIHPHQQEAIDGTARLERQRDGTGI</sequence>
<keyword evidence="1" id="KW-0677">Repeat</keyword>
<dbReference type="AlphaFoldDB" id="A0A4Q9G8J8"/>
<evidence type="ECO:0000313" key="5">
    <source>
        <dbReference type="Proteomes" id="UP000293520"/>
    </source>
</evidence>
<dbReference type="SMART" id="SM00028">
    <property type="entry name" value="TPR"/>
    <property type="match status" value="3"/>
</dbReference>
<feature type="repeat" description="TPR" evidence="3">
    <location>
        <begin position="121"/>
        <end position="154"/>
    </location>
</feature>
<gene>
    <name evidence="4" type="ORF">EYE42_01540</name>
</gene>
<evidence type="ECO:0000256" key="3">
    <source>
        <dbReference type="PROSITE-ProRule" id="PRU00339"/>
    </source>
</evidence>
<keyword evidence="2 3" id="KW-0802">TPR repeat</keyword>